<dbReference type="RefSeq" id="WP_099083293.1">
    <property type="nucleotide sequence ID" value="NZ_AWQQ01000067.1"/>
</dbReference>
<comment type="caution">
    <text evidence="1">The sequence shown here is derived from an EMBL/GenBank/DDBJ whole genome shotgun (WGS) entry which is preliminary data.</text>
</comment>
<dbReference type="AlphaFoldDB" id="A0A2C6MA04"/>
<evidence type="ECO:0000313" key="1">
    <source>
        <dbReference type="EMBL" id="PHJ37999.1"/>
    </source>
</evidence>
<dbReference type="Proteomes" id="UP000222564">
    <property type="component" value="Unassembled WGS sequence"/>
</dbReference>
<gene>
    <name evidence="1" type="ORF">P378_12475</name>
</gene>
<organism evidence="1 2">
    <name type="scientific">Desulforamulus profundi</name>
    <dbReference type="NCBI Taxonomy" id="1383067"/>
    <lineage>
        <taxon>Bacteria</taxon>
        <taxon>Bacillati</taxon>
        <taxon>Bacillota</taxon>
        <taxon>Clostridia</taxon>
        <taxon>Eubacteriales</taxon>
        <taxon>Peptococcaceae</taxon>
        <taxon>Desulforamulus</taxon>
    </lineage>
</organism>
<evidence type="ECO:0000313" key="2">
    <source>
        <dbReference type="Proteomes" id="UP000222564"/>
    </source>
</evidence>
<keyword evidence="2" id="KW-1185">Reference proteome</keyword>
<proteinExistence type="predicted"/>
<protein>
    <submittedName>
        <fullName evidence="1">Uncharacterized protein</fullName>
    </submittedName>
</protein>
<sequence length="62" mass="6969">MKKTEQGQLPEETVNLLKEAFSAAEQLAKIKKLRSTVGQRINNQDKSVTEALKNLLKQQSKS</sequence>
<accession>A0A2C6MA04</accession>
<reference evidence="1 2" key="1">
    <citation type="submission" date="2013-09" db="EMBL/GenBank/DDBJ databases">
        <title>Biodegradation of hydrocarbons in the deep terrestrial subsurface : characterization of a microbial consortium composed of two Desulfotomaculum species originating from a deep geological formation.</title>
        <authorList>
            <person name="Aullo T."/>
            <person name="Berlendis S."/>
            <person name="Lascourreges J.-F."/>
            <person name="Dessort D."/>
            <person name="Saint-Laurent S."/>
            <person name="Schraauwers B."/>
            <person name="Mas J."/>
            <person name="Magot M."/>
            <person name="Ranchou-Peyruse A."/>
        </authorList>
    </citation>
    <scope>NUCLEOTIDE SEQUENCE [LARGE SCALE GENOMIC DNA]</scope>
    <source>
        <strain evidence="1 2">Bs107</strain>
    </source>
</reference>
<dbReference type="EMBL" id="AWQQ01000067">
    <property type="protein sequence ID" value="PHJ37999.1"/>
    <property type="molecule type" value="Genomic_DNA"/>
</dbReference>
<name>A0A2C6MA04_9FIRM</name>